<feature type="region of interest" description="Disordered" evidence="5">
    <location>
        <begin position="102"/>
        <end position="132"/>
    </location>
</feature>
<comment type="caution">
    <text evidence="4">Lacks conserved residue(s) required for the propagation of feature annotation.</text>
</comment>
<dbReference type="SUPFAM" id="SSF55729">
    <property type="entry name" value="Acyl-CoA N-acyltransferases (Nat)"/>
    <property type="match status" value="1"/>
</dbReference>
<evidence type="ECO:0000313" key="7">
    <source>
        <dbReference type="EMBL" id="KLN36005.1"/>
    </source>
</evidence>
<dbReference type="Pfam" id="PF00583">
    <property type="entry name" value="Acetyltransf_1"/>
    <property type="match status" value="2"/>
</dbReference>
<dbReference type="AlphaFoldDB" id="A0A0H2KR79"/>
<dbReference type="STRING" id="264251.FB00_03115"/>
<feature type="binding site" evidence="4">
    <location>
        <begin position="80"/>
        <end position="82"/>
    </location>
    <ligand>
        <name>acetyl-CoA</name>
        <dbReference type="ChEBI" id="CHEBI:57288"/>
        <label>1</label>
    </ligand>
</feature>
<dbReference type="InterPro" id="IPR000182">
    <property type="entry name" value="GNAT_dom"/>
</dbReference>
<organism evidence="7 8">
    <name type="scientific">Cellulosimicrobium funkei</name>
    <dbReference type="NCBI Taxonomy" id="264251"/>
    <lineage>
        <taxon>Bacteria</taxon>
        <taxon>Bacillati</taxon>
        <taxon>Actinomycetota</taxon>
        <taxon>Actinomycetes</taxon>
        <taxon>Micrococcales</taxon>
        <taxon>Promicromonosporaceae</taxon>
        <taxon>Cellulosimicrobium</taxon>
    </lineage>
</organism>
<dbReference type="CDD" id="cd04301">
    <property type="entry name" value="NAT_SF"/>
    <property type="match status" value="2"/>
</dbReference>
<feature type="binding site" evidence="4">
    <location>
        <begin position="280"/>
        <end position="286"/>
    </location>
    <ligand>
        <name>acetyl-CoA</name>
        <dbReference type="ChEBI" id="CHEBI:57288"/>
        <label>2</label>
    </ligand>
</feature>
<feature type="binding site" evidence="4">
    <location>
        <position position="269"/>
    </location>
    <ligand>
        <name>1D-myo-inositol 2-(L-cysteinylamino)-2-deoxy-alpha-D-glucopyranoside</name>
        <dbReference type="ChEBI" id="CHEBI:58887"/>
    </ligand>
</feature>
<proteinExistence type="inferred from homology"/>
<dbReference type="EC" id="2.3.1.189" evidence="4"/>
<dbReference type="PATRIC" id="fig|264251.5.peg.640"/>
<comment type="caution">
    <text evidence="7">The sequence shown here is derived from an EMBL/GenBank/DDBJ whole genome shotgun (WGS) entry which is preliminary data.</text>
</comment>
<evidence type="ECO:0000256" key="4">
    <source>
        <dbReference type="HAMAP-Rule" id="MF_01698"/>
    </source>
</evidence>
<evidence type="ECO:0000259" key="6">
    <source>
        <dbReference type="PROSITE" id="PS51186"/>
    </source>
</evidence>
<accession>A0A0H2KR79</accession>
<dbReference type="InterPro" id="IPR016181">
    <property type="entry name" value="Acyl_CoA_acyltransferase"/>
</dbReference>
<dbReference type="HAMAP" id="MF_01698">
    <property type="entry name" value="MshD"/>
    <property type="match status" value="1"/>
</dbReference>
<comment type="catalytic activity">
    <reaction evidence="4">
        <text>1D-myo-inositol 2-(L-cysteinylamino)-2-deoxy-alpha-D-glucopyranoside + acetyl-CoA = mycothiol + CoA + H(+)</text>
        <dbReference type="Rhea" id="RHEA:26172"/>
        <dbReference type="ChEBI" id="CHEBI:15378"/>
        <dbReference type="ChEBI" id="CHEBI:16768"/>
        <dbReference type="ChEBI" id="CHEBI:57287"/>
        <dbReference type="ChEBI" id="CHEBI:57288"/>
        <dbReference type="ChEBI" id="CHEBI:58887"/>
        <dbReference type="EC" id="2.3.1.189"/>
    </reaction>
</comment>
<name>A0A0H2KR79_9MICO</name>
<dbReference type="Proteomes" id="UP000035265">
    <property type="component" value="Unassembled WGS sequence"/>
</dbReference>
<dbReference type="InterPro" id="IPR050832">
    <property type="entry name" value="Bact_Acetyltransf"/>
</dbReference>
<keyword evidence="3 4" id="KW-0012">Acyltransferase</keyword>
<gene>
    <name evidence="4" type="primary">mshD</name>
    <name evidence="7" type="ORF">FB00_03115</name>
</gene>
<feature type="binding site" evidence="4">
    <location>
        <position position="256"/>
    </location>
    <ligand>
        <name>1D-myo-inositol 2-(L-cysteinylamino)-2-deoxy-alpha-D-glucopyranoside</name>
        <dbReference type="ChEBI" id="CHEBI:58887"/>
    </ligand>
</feature>
<keyword evidence="1 4" id="KW-0808">Transferase</keyword>
<dbReference type="RefSeq" id="WP_052877397.1">
    <property type="nucleotide sequence ID" value="NZ_JNBQ01000002.1"/>
</dbReference>
<dbReference type="NCBIfam" id="TIGR03448">
    <property type="entry name" value="mycothiol_MshD"/>
    <property type="match status" value="1"/>
</dbReference>
<dbReference type="PROSITE" id="PS51186">
    <property type="entry name" value="GNAT"/>
    <property type="match status" value="2"/>
</dbReference>
<dbReference type="GO" id="GO:0010125">
    <property type="term" value="P:mycothiol biosynthetic process"/>
    <property type="evidence" value="ECO:0007669"/>
    <property type="project" value="UniProtKB-UniRule"/>
</dbReference>
<feature type="domain" description="N-acetyltransferase" evidence="6">
    <location>
        <begin position="183"/>
        <end position="339"/>
    </location>
</feature>
<evidence type="ECO:0000256" key="2">
    <source>
        <dbReference type="ARBA" id="ARBA00022737"/>
    </source>
</evidence>
<protein>
    <recommendedName>
        <fullName evidence="4">Mycothiol acetyltransferase</fullName>
        <shortName evidence="4">MSH acetyltransferase</shortName>
        <ecNumber evidence="4">2.3.1.189</ecNumber>
    </recommendedName>
    <alternativeName>
        <fullName evidence="4">Mycothiol synthase</fullName>
    </alternativeName>
</protein>
<comment type="similarity">
    <text evidence="4">Belongs to the acetyltransferase family. MshD subfamily.</text>
</comment>
<feature type="binding site" evidence="4">
    <location>
        <position position="307"/>
    </location>
    <ligand>
        <name>1D-myo-inositol 2-(L-cysteinylamino)-2-deoxy-alpha-D-glucopyranoside</name>
        <dbReference type="ChEBI" id="CHEBI:58887"/>
    </ligand>
</feature>
<dbReference type="PANTHER" id="PTHR43877">
    <property type="entry name" value="AMINOALKYLPHOSPHONATE N-ACETYLTRANSFERASE-RELATED-RELATED"/>
    <property type="match status" value="1"/>
</dbReference>
<evidence type="ECO:0000313" key="8">
    <source>
        <dbReference type="Proteomes" id="UP000035265"/>
    </source>
</evidence>
<feature type="binding site" evidence="4">
    <location>
        <position position="210"/>
    </location>
    <ligand>
        <name>1D-myo-inositol 2-(L-cysteinylamino)-2-deoxy-alpha-D-glucopyranoside</name>
        <dbReference type="ChEBI" id="CHEBI:58887"/>
    </ligand>
</feature>
<sequence>METAILWHTGPLIDDVEIAQVHDLAAAAEREDGVAALSEQPLLNLREATDDVVHLLTWRAGELAGYAQVDKRGEAPSAELVVRPEHRRHGLGFHLLGSAADRAAEPRPGDPDHDEQAHPGAETDGEPARVPRPPLRVWAHGDLPAARGLAARAGYDVVRELLVLERPLDGPEVHPRPEIPAGLRLRAFVPGDDDAAWVAVNAAAFAHHPEQGRLTVDDLRARMREDWFEPTGLLLLERTPDPGSGTAGIVGFVWTKIPTGQPDGAREGEIYVVGVVPDAQGEGLGRLLTAVGLAHLAERRATTAVLYVDGDNVPAVRTYERAGFTRRAVHVQYARPTAR</sequence>
<keyword evidence="2 4" id="KW-0677">Repeat</keyword>
<evidence type="ECO:0000256" key="3">
    <source>
        <dbReference type="ARBA" id="ARBA00023315"/>
    </source>
</evidence>
<comment type="function">
    <text evidence="4">Catalyzes the transfer of acetyl from acetyl-CoA to desacetylmycothiol (Cys-GlcN-Ins) to form mycothiol.</text>
</comment>
<dbReference type="Gene3D" id="3.40.630.30">
    <property type="match status" value="1"/>
</dbReference>
<evidence type="ECO:0000256" key="5">
    <source>
        <dbReference type="SAM" id="MobiDB-lite"/>
    </source>
</evidence>
<feature type="binding site" evidence="4">
    <location>
        <begin position="312"/>
        <end position="317"/>
    </location>
    <ligand>
        <name>acetyl-CoA</name>
        <dbReference type="ChEBI" id="CHEBI:57288"/>
        <label>2</label>
    </ligand>
</feature>
<dbReference type="PIRSF" id="PIRSF021524">
    <property type="entry name" value="MSH_acetyltransferase"/>
    <property type="match status" value="1"/>
</dbReference>
<feature type="binding site" evidence="4">
    <location>
        <begin position="273"/>
        <end position="275"/>
    </location>
    <ligand>
        <name>acetyl-CoA</name>
        <dbReference type="ChEBI" id="CHEBI:57288"/>
        <label>2</label>
    </ligand>
</feature>
<comment type="subunit">
    <text evidence="4">Monomer.</text>
</comment>
<feature type="compositionally biased region" description="Basic and acidic residues" evidence="5">
    <location>
        <begin position="102"/>
        <end position="117"/>
    </location>
</feature>
<keyword evidence="8" id="KW-1185">Reference proteome</keyword>
<evidence type="ECO:0000256" key="1">
    <source>
        <dbReference type="ARBA" id="ARBA00022679"/>
    </source>
</evidence>
<dbReference type="GO" id="GO:0035447">
    <property type="term" value="F:mycothiol synthase activity"/>
    <property type="evidence" value="ECO:0007669"/>
    <property type="project" value="UniProtKB-UniRule"/>
</dbReference>
<reference evidence="7 8" key="1">
    <citation type="submission" date="2014-05" db="EMBL/GenBank/DDBJ databases">
        <title>Cellulosimicrobium funkei U11 genome.</title>
        <authorList>
            <person name="Hu C."/>
            <person name="Gong Y."/>
            <person name="Wan W."/>
            <person name="Jiang M."/>
        </authorList>
    </citation>
    <scope>NUCLEOTIDE SEQUENCE [LARGE SCALE GENOMIC DNA]</scope>
    <source>
        <strain evidence="7 8">U11</strain>
    </source>
</reference>
<feature type="binding site" evidence="4">
    <location>
        <position position="39"/>
    </location>
    <ligand>
        <name>1D-myo-inositol 2-(L-cysteinylamino)-2-deoxy-alpha-D-glucopyranoside</name>
        <dbReference type="ChEBI" id="CHEBI:58887"/>
    </ligand>
</feature>
<dbReference type="InterPro" id="IPR017813">
    <property type="entry name" value="Mycothiol_AcTrfase"/>
</dbReference>
<feature type="domain" description="N-acetyltransferase" evidence="6">
    <location>
        <begin position="14"/>
        <end position="169"/>
    </location>
</feature>
<dbReference type="EMBL" id="JNBQ01000002">
    <property type="protein sequence ID" value="KLN36005.1"/>
    <property type="molecule type" value="Genomic_DNA"/>
</dbReference>